<dbReference type="AlphaFoldDB" id="A0A0B7NP88"/>
<dbReference type="OrthoDB" id="10440432at2759"/>
<evidence type="ECO:0000313" key="2">
    <source>
        <dbReference type="Proteomes" id="UP000054107"/>
    </source>
</evidence>
<evidence type="ECO:0000313" key="1">
    <source>
        <dbReference type="EMBL" id="CEP19222.1"/>
    </source>
</evidence>
<keyword evidence="2" id="KW-1185">Reference proteome</keyword>
<dbReference type="EMBL" id="LN734017">
    <property type="protein sequence ID" value="CEP19222.1"/>
    <property type="molecule type" value="Genomic_DNA"/>
</dbReference>
<dbReference type="Proteomes" id="UP000054107">
    <property type="component" value="Unassembled WGS sequence"/>
</dbReference>
<reference evidence="1 2" key="1">
    <citation type="submission" date="2014-09" db="EMBL/GenBank/DDBJ databases">
        <authorList>
            <person name="Ellenberger Sabrina"/>
        </authorList>
    </citation>
    <scope>NUCLEOTIDE SEQUENCE [LARGE SCALE GENOMIC DNA]</scope>
    <source>
        <strain evidence="1 2">CBS 412.66</strain>
    </source>
</reference>
<protein>
    <submittedName>
        <fullName evidence="1">Uncharacterized protein</fullName>
    </submittedName>
</protein>
<sequence>MLELKRQLEPSSQKACMTNIVSIKKLNDQLAALNYEPDIGEKDQEERNEYIKHYKSNFHKNNEITDAVKSIFQTVGIIEIGLAHIN</sequence>
<gene>
    <name evidence="1" type="primary">PARPA_13535.1 scaffold 46959</name>
</gene>
<organism evidence="1 2">
    <name type="scientific">Parasitella parasitica</name>
    <dbReference type="NCBI Taxonomy" id="35722"/>
    <lineage>
        <taxon>Eukaryota</taxon>
        <taxon>Fungi</taxon>
        <taxon>Fungi incertae sedis</taxon>
        <taxon>Mucoromycota</taxon>
        <taxon>Mucoromycotina</taxon>
        <taxon>Mucoromycetes</taxon>
        <taxon>Mucorales</taxon>
        <taxon>Mucorineae</taxon>
        <taxon>Mucoraceae</taxon>
        <taxon>Parasitella</taxon>
    </lineage>
</organism>
<accession>A0A0B7NP88</accession>
<proteinExistence type="predicted"/>
<name>A0A0B7NP88_9FUNG</name>